<dbReference type="Pfam" id="PF00903">
    <property type="entry name" value="Glyoxalase"/>
    <property type="match status" value="1"/>
</dbReference>
<evidence type="ECO:0000313" key="2">
    <source>
        <dbReference type="EMBL" id="OBI50888.1"/>
    </source>
</evidence>
<dbReference type="InterPro" id="IPR029068">
    <property type="entry name" value="Glyas_Bleomycin-R_OHBP_Dase"/>
</dbReference>
<proteinExistence type="predicted"/>
<evidence type="ECO:0000259" key="1">
    <source>
        <dbReference type="PROSITE" id="PS51819"/>
    </source>
</evidence>
<dbReference type="InterPro" id="IPR037523">
    <property type="entry name" value="VOC_core"/>
</dbReference>
<name>A0A1A2ZMH4_9MYCO</name>
<dbReference type="Proteomes" id="UP000093592">
    <property type="component" value="Unassembled WGS sequence"/>
</dbReference>
<dbReference type="SUPFAM" id="SSF54593">
    <property type="entry name" value="Glyoxalase/Bleomycin resistance protein/Dihydroxybiphenyl dioxygenase"/>
    <property type="match status" value="1"/>
</dbReference>
<reference evidence="3" key="1">
    <citation type="submission" date="2016-06" db="EMBL/GenBank/DDBJ databases">
        <authorList>
            <person name="Sutton G."/>
            <person name="Brinkac L."/>
            <person name="Sanka R."/>
            <person name="Adams M."/>
            <person name="Lau E."/>
            <person name="Sam S."/>
            <person name="Sreng N."/>
            <person name="Him V."/>
            <person name="Kerleguer A."/>
            <person name="Cheng S."/>
        </authorList>
    </citation>
    <scope>NUCLEOTIDE SEQUENCE [LARGE SCALE GENOMIC DNA]</scope>
    <source>
        <strain evidence="3">E861</strain>
    </source>
</reference>
<gene>
    <name evidence="2" type="ORF">A5707_00900</name>
</gene>
<dbReference type="RefSeq" id="WP_065013231.1">
    <property type="nucleotide sequence ID" value="NZ_LZKJ01000046.1"/>
</dbReference>
<dbReference type="EMBL" id="LZKJ01000046">
    <property type="protein sequence ID" value="OBI50888.1"/>
    <property type="molecule type" value="Genomic_DNA"/>
</dbReference>
<sequence length="143" mass="15545">MKAQLEVVILPVSDPDRSLRFYRDQVGFNLDVDYAPSADFRVIQLTPAGSGTSIQFGVGLTDAPAGSVPGLYLVVSDIEASRTELEHRGVTVSEIRHKDTDGGWRGGFRPGIDPGRTDYASFADFQDPDGNAWVLQERGHLPA</sequence>
<feature type="domain" description="VOC" evidence="1">
    <location>
        <begin position="4"/>
        <end position="138"/>
    </location>
</feature>
<dbReference type="PANTHER" id="PTHR36437">
    <property type="entry name" value="GLYOXALASE/BLEOMYCIN RESISTANCE PROTEIN/DIOXYGENASE"/>
    <property type="match status" value="1"/>
</dbReference>
<dbReference type="OrthoDB" id="485032at2"/>
<dbReference type="PANTHER" id="PTHR36437:SF2">
    <property type="entry name" value="GLYOXALASE_BLEOMYCIN RESISTANCE PROTEIN_DIOXYGENASE"/>
    <property type="match status" value="1"/>
</dbReference>
<organism evidence="2 3">
    <name type="scientific">Mycobacterium kyorinense</name>
    <dbReference type="NCBI Taxonomy" id="487514"/>
    <lineage>
        <taxon>Bacteria</taxon>
        <taxon>Bacillati</taxon>
        <taxon>Actinomycetota</taxon>
        <taxon>Actinomycetes</taxon>
        <taxon>Mycobacteriales</taxon>
        <taxon>Mycobacteriaceae</taxon>
        <taxon>Mycobacterium</taxon>
    </lineage>
</organism>
<accession>A0A1A2ZMH4</accession>
<dbReference type="AlphaFoldDB" id="A0A1A2ZMH4"/>
<dbReference type="Gene3D" id="3.10.180.10">
    <property type="entry name" value="2,3-Dihydroxybiphenyl 1,2-Dioxygenase, domain 1"/>
    <property type="match status" value="1"/>
</dbReference>
<dbReference type="InterPro" id="IPR004360">
    <property type="entry name" value="Glyas_Fos-R_dOase_dom"/>
</dbReference>
<comment type="caution">
    <text evidence="2">The sequence shown here is derived from an EMBL/GenBank/DDBJ whole genome shotgun (WGS) entry which is preliminary data.</text>
</comment>
<dbReference type="PROSITE" id="PS51819">
    <property type="entry name" value="VOC"/>
    <property type="match status" value="1"/>
</dbReference>
<protein>
    <submittedName>
        <fullName evidence="2">Glyoxalase</fullName>
    </submittedName>
</protein>
<evidence type="ECO:0000313" key="3">
    <source>
        <dbReference type="Proteomes" id="UP000093592"/>
    </source>
</evidence>